<comment type="caution">
    <text evidence="2">The sequence shown here is derived from an EMBL/GenBank/DDBJ whole genome shotgun (WGS) entry which is preliminary data.</text>
</comment>
<dbReference type="PANTHER" id="PTHR47272:SF2">
    <property type="entry name" value="PIGGYBAC TRANSPOSABLE ELEMENT-DERIVED PROTEIN 3-LIKE"/>
    <property type="match status" value="1"/>
</dbReference>
<dbReference type="PANTHER" id="PTHR47272">
    <property type="entry name" value="DDE_TNP_1_7 DOMAIN-CONTAINING PROTEIN"/>
    <property type="match status" value="1"/>
</dbReference>
<protein>
    <recommendedName>
        <fullName evidence="1">PiggyBac transposable element-derived protein domain-containing protein</fullName>
    </recommendedName>
</protein>
<gene>
    <name evidence="2" type="ORF">ACAOBT_LOCUS15808</name>
</gene>
<evidence type="ECO:0000313" key="2">
    <source>
        <dbReference type="EMBL" id="CAH1983893.1"/>
    </source>
</evidence>
<dbReference type="AlphaFoldDB" id="A0A9P0L070"/>
<proteinExistence type="predicted"/>
<keyword evidence="3" id="KW-1185">Reference proteome</keyword>
<evidence type="ECO:0000259" key="1">
    <source>
        <dbReference type="Pfam" id="PF13843"/>
    </source>
</evidence>
<dbReference type="EMBL" id="CAKOFQ010006947">
    <property type="protein sequence ID" value="CAH1983893.1"/>
    <property type="molecule type" value="Genomic_DNA"/>
</dbReference>
<dbReference type="InterPro" id="IPR029526">
    <property type="entry name" value="PGBD"/>
</dbReference>
<accession>A0A9P0L070</accession>
<name>A0A9P0L070_ACAOB</name>
<sequence length="158" mass="18801">MGGVDLLDSMLGYYRIKIRSKKWYLRIFFHFIDMCVVNSSLLWRRHNKLHMSLADFKVAIADALCNSGKSALSRKCGRPNANLEHAYLEKTKRRPTAESPHVEVRKDGMDHLPEWRENERNRCRHPDCKYQSYIYCVKCQVPFCLNKDRNCYLRFHTE</sequence>
<dbReference type="Pfam" id="PF13843">
    <property type="entry name" value="DDE_Tnp_1_7"/>
    <property type="match status" value="1"/>
</dbReference>
<dbReference type="Proteomes" id="UP001152888">
    <property type="component" value="Unassembled WGS sequence"/>
</dbReference>
<dbReference type="OrthoDB" id="6724338at2759"/>
<feature type="domain" description="PiggyBac transposable element-derived protein" evidence="1">
    <location>
        <begin position="1"/>
        <end position="39"/>
    </location>
</feature>
<reference evidence="2" key="1">
    <citation type="submission" date="2022-03" db="EMBL/GenBank/DDBJ databases">
        <authorList>
            <person name="Sayadi A."/>
        </authorList>
    </citation>
    <scope>NUCLEOTIDE SEQUENCE</scope>
</reference>
<organism evidence="2 3">
    <name type="scientific">Acanthoscelides obtectus</name>
    <name type="common">Bean weevil</name>
    <name type="synonym">Bruchus obtectus</name>
    <dbReference type="NCBI Taxonomy" id="200917"/>
    <lineage>
        <taxon>Eukaryota</taxon>
        <taxon>Metazoa</taxon>
        <taxon>Ecdysozoa</taxon>
        <taxon>Arthropoda</taxon>
        <taxon>Hexapoda</taxon>
        <taxon>Insecta</taxon>
        <taxon>Pterygota</taxon>
        <taxon>Neoptera</taxon>
        <taxon>Endopterygota</taxon>
        <taxon>Coleoptera</taxon>
        <taxon>Polyphaga</taxon>
        <taxon>Cucujiformia</taxon>
        <taxon>Chrysomeloidea</taxon>
        <taxon>Chrysomelidae</taxon>
        <taxon>Bruchinae</taxon>
        <taxon>Bruchini</taxon>
        <taxon>Acanthoscelides</taxon>
    </lineage>
</organism>
<evidence type="ECO:0000313" key="3">
    <source>
        <dbReference type="Proteomes" id="UP001152888"/>
    </source>
</evidence>